<comment type="catalytic activity">
    <reaction evidence="4">
        <text>L-aspartate + L-glutamine + ATP + H2O = L-asparagine + L-glutamate + AMP + diphosphate + H(+)</text>
        <dbReference type="Rhea" id="RHEA:12228"/>
        <dbReference type="ChEBI" id="CHEBI:15377"/>
        <dbReference type="ChEBI" id="CHEBI:15378"/>
        <dbReference type="ChEBI" id="CHEBI:29985"/>
        <dbReference type="ChEBI" id="CHEBI:29991"/>
        <dbReference type="ChEBI" id="CHEBI:30616"/>
        <dbReference type="ChEBI" id="CHEBI:33019"/>
        <dbReference type="ChEBI" id="CHEBI:58048"/>
        <dbReference type="ChEBI" id="CHEBI:58359"/>
        <dbReference type="ChEBI" id="CHEBI:456215"/>
        <dbReference type="EC" id="6.3.5.4"/>
    </reaction>
</comment>
<dbReference type="EC" id="6.3.5.4" evidence="2"/>
<evidence type="ECO:0000313" key="5">
    <source>
        <dbReference type="EMBL" id="GEK86256.1"/>
    </source>
</evidence>
<keyword evidence="3" id="KW-0028">Amino-acid biosynthesis</keyword>
<dbReference type="SUPFAM" id="SSF56235">
    <property type="entry name" value="N-terminal nucleophile aminohydrolases (Ntn hydrolases)"/>
    <property type="match status" value="1"/>
</dbReference>
<dbReference type="InterPro" id="IPR014729">
    <property type="entry name" value="Rossmann-like_a/b/a_fold"/>
</dbReference>
<dbReference type="AlphaFoldDB" id="A0A511AE05"/>
<keyword evidence="6" id="KW-1185">Reference proteome</keyword>
<dbReference type="SUPFAM" id="SSF52402">
    <property type="entry name" value="Adenine nucleotide alpha hydrolases-like"/>
    <property type="match status" value="1"/>
</dbReference>
<dbReference type="Proteomes" id="UP000321225">
    <property type="component" value="Unassembled WGS sequence"/>
</dbReference>
<dbReference type="GO" id="GO:0005829">
    <property type="term" value="C:cytosol"/>
    <property type="evidence" value="ECO:0007669"/>
    <property type="project" value="TreeGrafter"/>
</dbReference>
<evidence type="ECO:0000256" key="1">
    <source>
        <dbReference type="ARBA" id="ARBA00005187"/>
    </source>
</evidence>
<dbReference type="Gene3D" id="3.40.50.620">
    <property type="entry name" value="HUPs"/>
    <property type="match status" value="1"/>
</dbReference>
<accession>A0A511AE05</accession>
<dbReference type="RefSeq" id="WP_147038880.1">
    <property type="nucleotide sequence ID" value="NZ_BJUW01000005.1"/>
</dbReference>
<evidence type="ECO:0000313" key="6">
    <source>
        <dbReference type="Proteomes" id="UP000321225"/>
    </source>
</evidence>
<dbReference type="OrthoDB" id="564639at2"/>
<dbReference type="EMBL" id="BJUW01000005">
    <property type="protein sequence ID" value="GEK86256.1"/>
    <property type="molecule type" value="Genomic_DNA"/>
</dbReference>
<name>A0A511AE05_9MICO</name>
<protein>
    <recommendedName>
        <fullName evidence="2">asparagine synthase (glutamine-hydrolyzing)</fullName>
        <ecNumber evidence="2">6.3.5.4</ecNumber>
    </recommendedName>
</protein>
<reference evidence="5 6" key="1">
    <citation type="submission" date="2019-07" db="EMBL/GenBank/DDBJ databases">
        <title>Whole genome shotgun sequence of Microbacterium aerolatum NBRC 103071.</title>
        <authorList>
            <person name="Hosoyama A."/>
            <person name="Uohara A."/>
            <person name="Ohji S."/>
            <person name="Ichikawa N."/>
        </authorList>
    </citation>
    <scope>NUCLEOTIDE SEQUENCE [LARGE SCALE GENOMIC DNA]</scope>
    <source>
        <strain evidence="5 6">NBRC 103071</strain>
    </source>
</reference>
<gene>
    <name evidence="5" type="ORF">MAE01_14320</name>
</gene>
<evidence type="ECO:0000256" key="2">
    <source>
        <dbReference type="ARBA" id="ARBA00012737"/>
    </source>
</evidence>
<evidence type="ECO:0000256" key="4">
    <source>
        <dbReference type="ARBA" id="ARBA00048741"/>
    </source>
</evidence>
<organism evidence="5 6">
    <name type="scientific">Microbacterium aerolatum</name>
    <dbReference type="NCBI Taxonomy" id="153731"/>
    <lineage>
        <taxon>Bacteria</taxon>
        <taxon>Bacillati</taxon>
        <taxon>Actinomycetota</taxon>
        <taxon>Actinomycetes</taxon>
        <taxon>Micrococcales</taxon>
        <taxon>Microbacteriaceae</taxon>
        <taxon>Microbacterium</taxon>
    </lineage>
</organism>
<proteinExistence type="predicted"/>
<dbReference type="InterPro" id="IPR051786">
    <property type="entry name" value="ASN_synthetase/amidase"/>
</dbReference>
<dbReference type="GO" id="GO:0006529">
    <property type="term" value="P:asparagine biosynthetic process"/>
    <property type="evidence" value="ECO:0007669"/>
    <property type="project" value="UniProtKB-KW"/>
</dbReference>
<dbReference type="GO" id="GO:0004066">
    <property type="term" value="F:asparagine synthase (glutamine-hydrolyzing) activity"/>
    <property type="evidence" value="ECO:0007669"/>
    <property type="project" value="UniProtKB-EC"/>
</dbReference>
<dbReference type="PANTHER" id="PTHR43284">
    <property type="entry name" value="ASPARAGINE SYNTHETASE (GLUTAMINE-HYDROLYZING)"/>
    <property type="match status" value="1"/>
</dbReference>
<comment type="pathway">
    <text evidence="1">Amino-acid biosynthesis; L-asparagine biosynthesis; L-asparagine from L-aspartate (L-Gln route): step 1/1.</text>
</comment>
<comment type="caution">
    <text evidence="5">The sequence shown here is derived from an EMBL/GenBank/DDBJ whole genome shotgun (WGS) entry which is preliminary data.</text>
</comment>
<sequence>MDPMRARDLPGFVARAEPLRSSATASGVASDRARLTTWGDQAHPEGATQLLSPVVRRTSGMVDEATVDAEMRSHPESLRDLLPPFAAMQSGDDGVTMVADSMGFRQLYHSTPGSGAHVVMASSALAAAREAGGGLDEVALGNQSLLGWQLGQRTLFKRVCKLEPGAVARLHDGHLQIDGPPRLHDERTQSDDISLPDAVRQAASLMRASLTALLDDHPDAVLQLTGGLDSRLLLSAIPVSRRRGLRAMTLGVPHSGDVEIASDISERYGIDHEVRGLADLAEVTPADAWTLSQDAARRVDAMCDPIALAALGLAEQSFPQGVRISGLGGEVARGFYYTGRVADRPYTREDAARLAGWRMFVNDAVEPGLLTDAFSAWARDTAEGEVHHALLAGGAEWFRATDDLYLRHRMQRWAGATDTAVSTQRTVLNPMLDSAFLDLATRLRPQDKAQSRFLSLLQMELDPDLGRMPLEGRPSPAEYAHPSAWWPFAQGAATASKFAKKAVQRLRRGNRPPAGGELLAAKVLEYWRAHPEVVAGLSGFAFIEQGLLAQVLDGDRELRPSSVALLTNLIVAVDQGAISAG</sequence>
<keyword evidence="3" id="KW-0061">Asparagine biosynthesis</keyword>
<evidence type="ECO:0000256" key="3">
    <source>
        <dbReference type="ARBA" id="ARBA00022888"/>
    </source>
</evidence>
<dbReference type="InterPro" id="IPR029055">
    <property type="entry name" value="Ntn_hydrolases_N"/>
</dbReference>
<dbReference type="PANTHER" id="PTHR43284:SF1">
    <property type="entry name" value="ASPARAGINE SYNTHETASE"/>
    <property type="match status" value="1"/>
</dbReference>